<dbReference type="SUPFAM" id="SSF53448">
    <property type="entry name" value="Nucleotide-diphospho-sugar transferases"/>
    <property type="match status" value="1"/>
</dbReference>
<dbReference type="PANTHER" id="PTHR43685">
    <property type="entry name" value="GLYCOSYLTRANSFERASE"/>
    <property type="match status" value="1"/>
</dbReference>
<accession>A0ABT9VNP0</accession>
<dbReference type="InterPro" id="IPR029044">
    <property type="entry name" value="Nucleotide-diphossugar_trans"/>
</dbReference>
<keyword evidence="3" id="KW-1185">Reference proteome</keyword>
<dbReference type="Gene3D" id="3.90.550.10">
    <property type="entry name" value="Spore Coat Polysaccharide Biosynthesis Protein SpsA, Chain A"/>
    <property type="match status" value="1"/>
</dbReference>
<dbReference type="CDD" id="cd00761">
    <property type="entry name" value="Glyco_tranf_GTA_type"/>
    <property type="match status" value="1"/>
</dbReference>
<reference evidence="2 3" key="1">
    <citation type="submission" date="2023-07" db="EMBL/GenBank/DDBJ databases">
        <title>Genomic Encyclopedia of Type Strains, Phase IV (KMG-IV): sequencing the most valuable type-strain genomes for metagenomic binning, comparative biology and taxonomic classification.</title>
        <authorList>
            <person name="Goeker M."/>
        </authorList>
    </citation>
    <scope>NUCLEOTIDE SEQUENCE [LARGE SCALE GENOMIC DNA]</scope>
    <source>
        <strain evidence="2 3">DSM 19092</strain>
    </source>
</reference>
<name>A0ABT9VNP0_9BACI</name>
<feature type="domain" description="Glycosyltransferase 2-like" evidence="1">
    <location>
        <begin position="13"/>
        <end position="135"/>
    </location>
</feature>
<evidence type="ECO:0000313" key="3">
    <source>
        <dbReference type="Proteomes" id="UP001225646"/>
    </source>
</evidence>
<dbReference type="InterPro" id="IPR050834">
    <property type="entry name" value="Glycosyltransf_2"/>
</dbReference>
<comment type="caution">
    <text evidence="2">The sequence shown here is derived from an EMBL/GenBank/DDBJ whole genome shotgun (WGS) entry which is preliminary data.</text>
</comment>
<proteinExistence type="predicted"/>
<dbReference type="Proteomes" id="UP001225646">
    <property type="component" value="Unassembled WGS sequence"/>
</dbReference>
<dbReference type="InterPro" id="IPR001173">
    <property type="entry name" value="Glyco_trans_2-like"/>
</dbReference>
<dbReference type="RefSeq" id="WP_419151901.1">
    <property type="nucleotide sequence ID" value="NZ_JAUSTR010000004.1"/>
</dbReference>
<organism evidence="2 3">
    <name type="scientific">Aeribacillus alveayuensis</name>
    <dbReference type="NCBI Taxonomy" id="279215"/>
    <lineage>
        <taxon>Bacteria</taxon>
        <taxon>Bacillati</taxon>
        <taxon>Bacillota</taxon>
        <taxon>Bacilli</taxon>
        <taxon>Bacillales</taxon>
        <taxon>Bacillaceae</taxon>
        <taxon>Aeribacillus</taxon>
    </lineage>
</organism>
<dbReference type="PANTHER" id="PTHR43685:SF2">
    <property type="entry name" value="GLYCOSYLTRANSFERASE 2-LIKE DOMAIN-CONTAINING PROTEIN"/>
    <property type="match status" value="1"/>
</dbReference>
<dbReference type="EMBL" id="JAUSTR010000004">
    <property type="protein sequence ID" value="MDQ0162485.1"/>
    <property type="molecule type" value="Genomic_DNA"/>
</dbReference>
<gene>
    <name evidence="2" type="ORF">J2S06_001562</name>
</gene>
<evidence type="ECO:0000313" key="2">
    <source>
        <dbReference type="EMBL" id="MDQ0162485.1"/>
    </source>
</evidence>
<evidence type="ECO:0000259" key="1">
    <source>
        <dbReference type="Pfam" id="PF00535"/>
    </source>
</evidence>
<protein>
    <submittedName>
        <fullName evidence="2">Glycosyltransferase involved in cell wall biosynthesis</fullName>
    </submittedName>
</protein>
<sequence length="278" mass="33400">MNILSSASDPLVTVVIMTYNRAHLIKKAINSVLNQTLKNWKVLIIDDGSTDDTMKTVEPFLKKDNRIDYYRLAKNLGICRVLNIALKIVDTKYMVQLDSDDWLENNALETLLLAMENADENVALAYSNHKKWKSKDHFKLVKQRSFSKEQKYEFLCHSTVYPRFYRTDCLRKVGGWEIHDQYDGRYMEDRRIQFKLIEQYDFLWVNEYLYNLNRITDERQSSYKNQHKYVELKKEFIQHYLKKWGDEYTPKFYLNEKGWLRTELIPKMKQNDDNPHPL</sequence>
<dbReference type="Pfam" id="PF00535">
    <property type="entry name" value="Glycos_transf_2"/>
    <property type="match status" value="1"/>
</dbReference>